<organism evidence="2 3">
    <name type="scientific">Symbiodinium necroappetens</name>
    <dbReference type="NCBI Taxonomy" id="1628268"/>
    <lineage>
        <taxon>Eukaryota</taxon>
        <taxon>Sar</taxon>
        <taxon>Alveolata</taxon>
        <taxon>Dinophyceae</taxon>
        <taxon>Suessiales</taxon>
        <taxon>Symbiodiniaceae</taxon>
        <taxon>Symbiodinium</taxon>
    </lineage>
</organism>
<proteinExistence type="predicted"/>
<feature type="compositionally biased region" description="Basic and acidic residues" evidence="1">
    <location>
        <begin position="33"/>
        <end position="50"/>
    </location>
</feature>
<evidence type="ECO:0000313" key="3">
    <source>
        <dbReference type="Proteomes" id="UP000601435"/>
    </source>
</evidence>
<reference evidence="2" key="1">
    <citation type="submission" date="2021-02" db="EMBL/GenBank/DDBJ databases">
        <authorList>
            <person name="Dougan E. K."/>
            <person name="Rhodes N."/>
            <person name="Thang M."/>
            <person name="Chan C."/>
        </authorList>
    </citation>
    <scope>NUCLEOTIDE SEQUENCE</scope>
</reference>
<evidence type="ECO:0000256" key="1">
    <source>
        <dbReference type="SAM" id="MobiDB-lite"/>
    </source>
</evidence>
<keyword evidence="3" id="KW-1185">Reference proteome</keyword>
<accession>A0A812UET2</accession>
<comment type="caution">
    <text evidence="2">The sequence shown here is derived from an EMBL/GenBank/DDBJ whole genome shotgun (WGS) entry which is preliminary data.</text>
</comment>
<evidence type="ECO:0000313" key="2">
    <source>
        <dbReference type="EMBL" id="CAE7562624.1"/>
    </source>
</evidence>
<feature type="region of interest" description="Disordered" evidence="1">
    <location>
        <begin position="22"/>
        <end position="50"/>
    </location>
</feature>
<name>A0A812UET2_9DINO</name>
<dbReference type="AlphaFoldDB" id="A0A812UET2"/>
<protein>
    <submittedName>
        <fullName evidence="2">Uncharacterized protein</fullName>
    </submittedName>
</protein>
<dbReference type="OrthoDB" id="446588at2759"/>
<dbReference type="Proteomes" id="UP000601435">
    <property type="component" value="Unassembled WGS sequence"/>
</dbReference>
<dbReference type="EMBL" id="CAJNJA010026652">
    <property type="protein sequence ID" value="CAE7562624.1"/>
    <property type="molecule type" value="Genomic_DNA"/>
</dbReference>
<sequence length="168" mass="18634">METQPVNILELAIVPNVTSKVQSFAPAPEPQLPEDRRQAAQEKRAPVHVRPADMPEQLVQQAELQSQLLEQKDDEACDLVEAVDLKRANIEAPPGFKGERLSFTATVPGSDSRATIEWKDGSVYVKKSRGLKDPEIKIDKKGGSTLSVRKYGGWMATWKMAQKCARPL</sequence>
<gene>
    <name evidence="2" type="ORF">SNEC2469_LOCUS16266</name>
</gene>